<reference evidence="2" key="1">
    <citation type="journal article" date="2019" name="Int. J. Syst. Evol. Microbiol.">
        <title>The Global Catalogue of Microorganisms (GCM) 10K type strain sequencing project: providing services to taxonomists for standard genome sequencing and annotation.</title>
        <authorList>
            <consortium name="The Broad Institute Genomics Platform"/>
            <consortium name="The Broad Institute Genome Sequencing Center for Infectious Disease"/>
            <person name="Wu L."/>
            <person name="Ma J."/>
        </authorList>
    </citation>
    <scope>NUCLEOTIDE SEQUENCE [LARGE SCALE GENOMIC DNA]</scope>
    <source>
        <strain evidence="2">CGMCC 4.7241</strain>
    </source>
</reference>
<evidence type="ECO:0000313" key="1">
    <source>
        <dbReference type="EMBL" id="MFC3763496.1"/>
    </source>
</evidence>
<evidence type="ECO:0008006" key="3">
    <source>
        <dbReference type="Google" id="ProtNLM"/>
    </source>
</evidence>
<name>A0ABV7YDT6_9ACTN</name>
<evidence type="ECO:0000313" key="2">
    <source>
        <dbReference type="Proteomes" id="UP001595699"/>
    </source>
</evidence>
<keyword evidence="2" id="KW-1185">Reference proteome</keyword>
<accession>A0ABV7YDT6</accession>
<organism evidence="1 2">
    <name type="scientific">Tenggerimyces flavus</name>
    <dbReference type="NCBI Taxonomy" id="1708749"/>
    <lineage>
        <taxon>Bacteria</taxon>
        <taxon>Bacillati</taxon>
        <taxon>Actinomycetota</taxon>
        <taxon>Actinomycetes</taxon>
        <taxon>Propionibacteriales</taxon>
        <taxon>Nocardioidaceae</taxon>
        <taxon>Tenggerimyces</taxon>
    </lineage>
</organism>
<protein>
    <recommendedName>
        <fullName evidence="3">ASCH domain-containing protein</fullName>
    </recommendedName>
</protein>
<dbReference type="Proteomes" id="UP001595699">
    <property type="component" value="Unassembled WGS sequence"/>
</dbReference>
<dbReference type="RefSeq" id="WP_205115525.1">
    <property type="nucleotide sequence ID" value="NZ_JAFBCM010000001.1"/>
</dbReference>
<proteinExistence type="predicted"/>
<gene>
    <name evidence="1" type="ORF">ACFOUW_21840</name>
</gene>
<sequence>MLIKLPVLQGIVAGKVSLAFRRWDRPRVVVGTRLRTQVGVLEVLDVRKVKLEAVSDRAIKQAGFASREAFLKQQAIHPDRPLWKVKLRYAGDDPRAALRENSELSEDEVGAILERLARIDKASSRGPWTATYLRLIASQPGVRAPDLAAGLGLETLVFKRDVRKLKELGLTESLPVGYRISPRGSVILTRL</sequence>
<comment type="caution">
    <text evidence="1">The sequence shown here is derived from an EMBL/GenBank/DDBJ whole genome shotgun (WGS) entry which is preliminary data.</text>
</comment>
<dbReference type="EMBL" id="JBHRZH010000019">
    <property type="protein sequence ID" value="MFC3763496.1"/>
    <property type="molecule type" value="Genomic_DNA"/>
</dbReference>